<evidence type="ECO:0000313" key="2">
    <source>
        <dbReference type="Proteomes" id="UP000667802"/>
    </source>
</evidence>
<organism evidence="1 2">
    <name type="scientific">Aetokthonos hydrillicola Thurmond2011</name>
    <dbReference type="NCBI Taxonomy" id="2712845"/>
    <lineage>
        <taxon>Bacteria</taxon>
        <taxon>Bacillati</taxon>
        <taxon>Cyanobacteriota</taxon>
        <taxon>Cyanophyceae</taxon>
        <taxon>Nostocales</taxon>
        <taxon>Hapalosiphonaceae</taxon>
        <taxon>Aetokthonos</taxon>
    </lineage>
</organism>
<dbReference type="Proteomes" id="UP000667802">
    <property type="component" value="Unassembled WGS sequence"/>
</dbReference>
<proteinExistence type="predicted"/>
<evidence type="ECO:0000313" key="1">
    <source>
        <dbReference type="EMBL" id="MDR9893224.1"/>
    </source>
</evidence>
<reference evidence="2" key="1">
    <citation type="journal article" date="2021" name="Science">
        <title>Hunting the eagle killer: A cyanobacterial neurotoxin causes vacuolar myelinopathy.</title>
        <authorList>
            <person name="Breinlinger S."/>
            <person name="Phillips T.J."/>
            <person name="Haram B.N."/>
            <person name="Mares J."/>
            <person name="Martinez Yerena J.A."/>
            <person name="Hrouzek P."/>
            <person name="Sobotka R."/>
            <person name="Henderson W.M."/>
            <person name="Schmieder P."/>
            <person name="Williams S.M."/>
            <person name="Lauderdale J.D."/>
            <person name="Wilde H.D."/>
            <person name="Gerrin W."/>
            <person name="Kust A."/>
            <person name="Washington J.W."/>
            <person name="Wagner C."/>
            <person name="Geier B."/>
            <person name="Liebeke M."/>
            <person name="Enke H."/>
            <person name="Niedermeyer T.H.J."/>
            <person name="Wilde S.B."/>
        </authorList>
    </citation>
    <scope>NUCLEOTIDE SEQUENCE [LARGE SCALE GENOMIC DNA]</scope>
    <source>
        <strain evidence="2">Thurmond2011</strain>
    </source>
</reference>
<keyword evidence="2" id="KW-1185">Reference proteome</keyword>
<sequence>MDYYQCVRYYVDPTLLNIGVPIEELEKSDVQIFKADLKSLNFSGFRKNNNFVFKPKRKRGDSRRDG</sequence>
<name>A0AAP5M8F6_9CYAN</name>
<comment type="caution">
    <text evidence="1">The sequence shown here is derived from an EMBL/GenBank/DDBJ whole genome shotgun (WGS) entry which is preliminary data.</text>
</comment>
<dbReference type="AlphaFoldDB" id="A0AAP5M8F6"/>
<gene>
    <name evidence="1" type="ORF">G7B40_001315</name>
</gene>
<protein>
    <submittedName>
        <fullName evidence="1">Uncharacterized protein</fullName>
    </submittedName>
</protein>
<dbReference type="EMBL" id="JAALHA020000001">
    <property type="protein sequence ID" value="MDR9893224.1"/>
    <property type="molecule type" value="Genomic_DNA"/>
</dbReference>
<accession>A0AAP5M8F6</accession>